<name>A0A8H7ADX8_9EURO</name>
<dbReference type="GO" id="GO:0006409">
    <property type="term" value="P:tRNA export from nucleus"/>
    <property type="evidence" value="ECO:0007669"/>
    <property type="project" value="TreeGrafter"/>
</dbReference>
<dbReference type="PROSITE" id="PS50011">
    <property type="entry name" value="PROTEIN_KINASE_DOM"/>
    <property type="match status" value="1"/>
</dbReference>
<dbReference type="InterPro" id="IPR000719">
    <property type="entry name" value="Prot_kinase_dom"/>
</dbReference>
<organism evidence="3 4">
    <name type="scientific">Endocarpon pusillum</name>
    <dbReference type="NCBI Taxonomy" id="364733"/>
    <lineage>
        <taxon>Eukaryota</taxon>
        <taxon>Fungi</taxon>
        <taxon>Dikarya</taxon>
        <taxon>Ascomycota</taxon>
        <taxon>Pezizomycotina</taxon>
        <taxon>Eurotiomycetes</taxon>
        <taxon>Chaetothyriomycetidae</taxon>
        <taxon>Verrucariales</taxon>
        <taxon>Verrucariaceae</taxon>
        <taxon>Endocarpon</taxon>
    </lineage>
</organism>
<feature type="region of interest" description="Disordered" evidence="1">
    <location>
        <begin position="646"/>
        <end position="781"/>
    </location>
</feature>
<proteinExistence type="predicted"/>
<sequence length="781" mass="85136">MDFLKSAVASAIAKGSSFPYALGDRLDNEESIWTLHSATKRDDGSACSIFTFDLQKDKSRLPLARNALRKLRTFRHPGIIKVLDTLETETNIYIVAEKLAPLSWHIKRKSISEETAKWGLYMVASTVKFINEDATSVHGNIKSSSIYTSESGEWKIGGFEALSSMKDDDAVIYNYGSLVPGSGHSQPPEVMNGGWAAIKRNPIAAVDSFGLGILVFEVFSGSFRGTDQLSQTKTIPSTMVPSYRRLINSNPKIRLSAGHFVEQGTKVGGFFETPLIRLTTDVDNLGLKSETERDHFLSELDAVSNDVPEDFFKMKVLPELLKSVEFGGGGPKVFAAVLKIGSKLSDDEYEMKLVPVIIRLFNNPDRAMRVCLLDNLPLMIHRLSQKDVSNKIFPCMVTGFTDVAPIVREQTVKAVLTIVGKLTDRVINGELLRYLAKTANDEQPGIRTNTTICLGKIAKNLGASSRSKVLVAAFTRSLRDPFVHARNAALMAMSATIDFFNEDDCAYKILPSLCPCLVDKERIVRDQANKTLDLYLARVRKHGASLADTALPAADNVNTANSTSTRMGNSGDTSWAGWAISSFTNKMTTARGEMQPPVDGPTSIAPNESRSASLPASGRTIPATLPSSGKAVAVVTEQVATFTDSALLDGQQPDDAFEAWGDLGEEDDSFFDAPTSRKRSPEPRNNTKYDDEGEPDFAGWLAAQSQAKSKKPLPKGLTKVANTRPSNVDRPTSTHTIGPGVGAKKLLNTTSKPKVTVPVKKIDTKPQETESTDDGWGDDWD</sequence>
<dbReference type="PANTHER" id="PTHR12984">
    <property type="entry name" value="SCY1-RELATED S/T PROTEIN KINASE-LIKE"/>
    <property type="match status" value="1"/>
</dbReference>
<reference evidence="3" key="1">
    <citation type="submission" date="2020-02" db="EMBL/GenBank/DDBJ databases">
        <authorList>
            <person name="Palmer J.M."/>
        </authorList>
    </citation>
    <scope>NUCLEOTIDE SEQUENCE</scope>
    <source>
        <strain evidence="3">EPUS1.4</strain>
        <tissue evidence="3">Thallus</tissue>
    </source>
</reference>
<dbReference type="EMBL" id="JAACFV010000074">
    <property type="protein sequence ID" value="KAF7507128.1"/>
    <property type="molecule type" value="Genomic_DNA"/>
</dbReference>
<evidence type="ECO:0000313" key="3">
    <source>
        <dbReference type="EMBL" id="KAF7507128.1"/>
    </source>
</evidence>
<dbReference type="InterPro" id="IPR016024">
    <property type="entry name" value="ARM-type_fold"/>
</dbReference>
<dbReference type="SUPFAM" id="SSF56112">
    <property type="entry name" value="Protein kinase-like (PK-like)"/>
    <property type="match status" value="1"/>
</dbReference>
<feature type="compositionally biased region" description="Acidic residues" evidence="1">
    <location>
        <begin position="770"/>
        <end position="781"/>
    </location>
</feature>
<evidence type="ECO:0000256" key="1">
    <source>
        <dbReference type="SAM" id="MobiDB-lite"/>
    </source>
</evidence>
<dbReference type="Gene3D" id="3.30.200.20">
    <property type="entry name" value="Phosphorylase Kinase, domain 1"/>
    <property type="match status" value="1"/>
</dbReference>
<comment type="caution">
    <text evidence="3">The sequence shown here is derived from an EMBL/GenBank/DDBJ whole genome shotgun (WGS) entry which is preliminary data.</text>
</comment>
<dbReference type="GO" id="GO:0005524">
    <property type="term" value="F:ATP binding"/>
    <property type="evidence" value="ECO:0007669"/>
    <property type="project" value="InterPro"/>
</dbReference>
<dbReference type="Gene3D" id="1.10.510.10">
    <property type="entry name" value="Transferase(Phosphotransferase) domain 1"/>
    <property type="match status" value="1"/>
</dbReference>
<dbReference type="SUPFAM" id="SSF48371">
    <property type="entry name" value="ARM repeat"/>
    <property type="match status" value="1"/>
</dbReference>
<evidence type="ECO:0000313" key="4">
    <source>
        <dbReference type="Proteomes" id="UP000606974"/>
    </source>
</evidence>
<dbReference type="SMART" id="SM00220">
    <property type="entry name" value="S_TKc"/>
    <property type="match status" value="1"/>
</dbReference>
<feature type="domain" description="Protein kinase" evidence="2">
    <location>
        <begin position="6"/>
        <end position="271"/>
    </location>
</feature>
<dbReference type="Proteomes" id="UP000606974">
    <property type="component" value="Unassembled WGS sequence"/>
</dbReference>
<dbReference type="AlphaFoldDB" id="A0A8H7ADX8"/>
<dbReference type="InterPro" id="IPR051177">
    <property type="entry name" value="CIK-Related_Protein"/>
</dbReference>
<gene>
    <name evidence="3" type="ORF">GJ744_010941</name>
</gene>
<dbReference type="InterPro" id="IPR011989">
    <property type="entry name" value="ARM-like"/>
</dbReference>
<dbReference type="PANTHER" id="PTHR12984:SF3">
    <property type="entry name" value="N-TERMINAL KINASE-LIKE PROTEIN"/>
    <property type="match status" value="1"/>
</dbReference>
<feature type="compositionally biased region" description="Basic and acidic residues" evidence="1">
    <location>
        <begin position="679"/>
        <end position="690"/>
    </location>
</feature>
<feature type="compositionally biased region" description="Polar residues" evidence="1">
    <location>
        <begin position="720"/>
        <end position="736"/>
    </location>
</feature>
<feature type="region of interest" description="Disordered" evidence="1">
    <location>
        <begin position="590"/>
        <end position="623"/>
    </location>
</feature>
<dbReference type="Gene3D" id="1.25.10.10">
    <property type="entry name" value="Leucine-rich Repeat Variant"/>
    <property type="match status" value="1"/>
</dbReference>
<evidence type="ECO:0000259" key="2">
    <source>
        <dbReference type="PROSITE" id="PS50011"/>
    </source>
</evidence>
<dbReference type="OrthoDB" id="447103at2759"/>
<keyword evidence="4" id="KW-1185">Reference proteome</keyword>
<dbReference type="GO" id="GO:0005737">
    <property type="term" value="C:cytoplasm"/>
    <property type="evidence" value="ECO:0007669"/>
    <property type="project" value="TreeGrafter"/>
</dbReference>
<dbReference type="Pfam" id="PF00069">
    <property type="entry name" value="Pkinase"/>
    <property type="match status" value="1"/>
</dbReference>
<dbReference type="GO" id="GO:0004672">
    <property type="term" value="F:protein kinase activity"/>
    <property type="evidence" value="ECO:0007669"/>
    <property type="project" value="InterPro"/>
</dbReference>
<accession>A0A8H7ADX8</accession>
<feature type="compositionally biased region" description="Polar residues" evidence="1">
    <location>
        <begin position="604"/>
        <end position="614"/>
    </location>
</feature>
<protein>
    <recommendedName>
        <fullName evidence="2">Protein kinase domain-containing protein</fullName>
    </recommendedName>
</protein>
<feature type="compositionally biased region" description="Low complexity" evidence="1">
    <location>
        <begin position="749"/>
        <end position="759"/>
    </location>
</feature>
<dbReference type="InterPro" id="IPR011009">
    <property type="entry name" value="Kinase-like_dom_sf"/>
</dbReference>